<accession>A0A968GEB7</accession>
<sequence length="224" mass="25197">MAFQVNQIYSYIVAEDNGYSPNPFWGVLTLPWCKPPLRRAVAKFIANANNISDVPSLGIWLVGLSRKQKDGSNHMIFVAQITEVLSHHDYFVTYPQKHPKMDPSLPYIHHVGDNCYYMDNNSSSYATIPSVHSHDPVMQQRDLSVPSVLISNNFCYYGSNSSPLPSDLMELKVGQGFKSTFSSETNNLLYDYLQTIQGDCYPSGRILGSPAVWPAHDTSWQQSI</sequence>
<dbReference type="EMBL" id="JAATLJ010000001">
    <property type="protein sequence ID" value="NIZ40894.1"/>
    <property type="molecule type" value="Genomic_DNA"/>
</dbReference>
<name>A0A968GEB7_9SPIO</name>
<evidence type="ECO:0000259" key="1">
    <source>
        <dbReference type="Pfam" id="PF18753"/>
    </source>
</evidence>
<evidence type="ECO:0000313" key="2">
    <source>
        <dbReference type="EMBL" id="NIZ40894.1"/>
    </source>
</evidence>
<keyword evidence="3" id="KW-1185">Reference proteome</keyword>
<organism evidence="2 3">
    <name type="scientific">Entomospira entomophila</name>
    <dbReference type="NCBI Taxonomy" id="2719988"/>
    <lineage>
        <taxon>Bacteria</taxon>
        <taxon>Pseudomonadati</taxon>
        <taxon>Spirochaetota</taxon>
        <taxon>Spirochaetia</taxon>
        <taxon>Spirochaetales</taxon>
        <taxon>Spirochaetaceae</taxon>
        <taxon>Entomospira</taxon>
    </lineage>
</organism>
<gene>
    <name evidence="2" type="ORF">HCT14_05175</name>
</gene>
<reference evidence="2 3" key="1">
    <citation type="submission" date="2020-03" db="EMBL/GenBank/DDBJ databases">
        <title>Spirochaetal bacteria isolated from arthropods constitute a novel genus Entomospira genus novum within the order Spirochaetales.</title>
        <authorList>
            <person name="Grana-Miraglia L."/>
            <person name="Sikutova S."/>
            <person name="Fingerle V."/>
            <person name="Sing A."/>
            <person name="Castillo-Ramirez S."/>
            <person name="Margos G."/>
            <person name="Rudolf I."/>
        </authorList>
    </citation>
    <scope>NUCLEOTIDE SEQUENCE [LARGE SCALE GENOMIC DNA]</scope>
    <source>
        <strain evidence="2 3">BR193</strain>
    </source>
</reference>
<protein>
    <recommendedName>
        <fullName evidence="1">Nucleotide modification associated domain-containing protein</fullName>
    </recommendedName>
</protein>
<feature type="domain" description="Nucleotide modification associated" evidence="1">
    <location>
        <begin position="6"/>
        <end position="199"/>
    </location>
</feature>
<dbReference type="AlphaFoldDB" id="A0A968GEB7"/>
<dbReference type="RefSeq" id="WP_167700481.1">
    <property type="nucleotide sequence ID" value="NZ_CP118174.1"/>
</dbReference>
<evidence type="ECO:0000313" key="3">
    <source>
        <dbReference type="Proteomes" id="UP000711995"/>
    </source>
</evidence>
<dbReference type="Pfam" id="PF18753">
    <property type="entry name" value="Nmad2"/>
    <property type="match status" value="1"/>
</dbReference>
<comment type="caution">
    <text evidence="2">The sequence shown here is derived from an EMBL/GenBank/DDBJ whole genome shotgun (WGS) entry which is preliminary data.</text>
</comment>
<proteinExistence type="predicted"/>
<dbReference type="Proteomes" id="UP000711995">
    <property type="component" value="Unassembled WGS sequence"/>
</dbReference>
<dbReference type="InterPro" id="IPR041180">
    <property type="entry name" value="Nmad2"/>
</dbReference>